<organism evidence="7 8">
    <name type="scientific">Kangiella marina</name>
    <dbReference type="NCBI Taxonomy" id="1079178"/>
    <lineage>
        <taxon>Bacteria</taxon>
        <taxon>Pseudomonadati</taxon>
        <taxon>Pseudomonadota</taxon>
        <taxon>Gammaproteobacteria</taxon>
        <taxon>Kangiellales</taxon>
        <taxon>Kangiellaceae</taxon>
        <taxon>Kangiella</taxon>
    </lineage>
</organism>
<proteinExistence type="inferred from homology"/>
<sequence length="168" mass="19235">MGKTVAMNKELKELIPVIRRFAFSLTGSDHDADDLMQNTLERILDKGVPDDANLTKWAFRVCRNLWIDEYRSRKVRQEATQKPELQESAIDGDKVITNQITIAQVQRAMNQMPEELRSILSLVVVEGLSYKEAANTLDIPVGTVMSRISRARVAMVNWFKDHDMRIFA</sequence>
<evidence type="ECO:0000256" key="1">
    <source>
        <dbReference type="ARBA" id="ARBA00010641"/>
    </source>
</evidence>
<name>A0ABP8IJY9_9GAMM</name>
<evidence type="ECO:0000256" key="2">
    <source>
        <dbReference type="ARBA" id="ARBA00023015"/>
    </source>
</evidence>
<evidence type="ECO:0000313" key="8">
    <source>
        <dbReference type="Proteomes" id="UP001501011"/>
    </source>
</evidence>
<comment type="similarity">
    <text evidence="1">Belongs to the sigma-70 factor family. ECF subfamily.</text>
</comment>
<evidence type="ECO:0000259" key="6">
    <source>
        <dbReference type="Pfam" id="PF08281"/>
    </source>
</evidence>
<dbReference type="InterPro" id="IPR014284">
    <property type="entry name" value="RNA_pol_sigma-70_dom"/>
</dbReference>
<evidence type="ECO:0000313" key="7">
    <source>
        <dbReference type="EMBL" id="GAA4360311.1"/>
    </source>
</evidence>
<feature type="domain" description="RNA polymerase sigma-70 region 2" evidence="5">
    <location>
        <begin position="13"/>
        <end position="74"/>
    </location>
</feature>
<evidence type="ECO:0000259" key="5">
    <source>
        <dbReference type="Pfam" id="PF04542"/>
    </source>
</evidence>
<evidence type="ECO:0000256" key="4">
    <source>
        <dbReference type="ARBA" id="ARBA00023163"/>
    </source>
</evidence>
<evidence type="ECO:0000256" key="3">
    <source>
        <dbReference type="ARBA" id="ARBA00023082"/>
    </source>
</evidence>
<dbReference type="Pfam" id="PF08281">
    <property type="entry name" value="Sigma70_r4_2"/>
    <property type="match status" value="1"/>
</dbReference>
<dbReference type="Gene3D" id="1.20.140.160">
    <property type="match status" value="1"/>
</dbReference>
<accession>A0ABP8IJY9</accession>
<comment type="caution">
    <text evidence="7">The sequence shown here is derived from an EMBL/GenBank/DDBJ whole genome shotgun (WGS) entry which is preliminary data.</text>
</comment>
<reference evidence="8" key="1">
    <citation type="journal article" date="2019" name="Int. J. Syst. Evol. Microbiol.">
        <title>The Global Catalogue of Microorganisms (GCM) 10K type strain sequencing project: providing services to taxonomists for standard genome sequencing and annotation.</title>
        <authorList>
            <consortium name="The Broad Institute Genomics Platform"/>
            <consortium name="The Broad Institute Genome Sequencing Center for Infectious Disease"/>
            <person name="Wu L."/>
            <person name="Ma J."/>
        </authorList>
    </citation>
    <scope>NUCLEOTIDE SEQUENCE [LARGE SCALE GENOMIC DNA]</scope>
    <source>
        <strain evidence="8">JCM 17728</strain>
    </source>
</reference>
<dbReference type="Proteomes" id="UP001501011">
    <property type="component" value="Unassembled WGS sequence"/>
</dbReference>
<protein>
    <submittedName>
        <fullName evidence="7">RNA polymerase sigma factor</fullName>
    </submittedName>
</protein>
<feature type="domain" description="RNA polymerase sigma factor 70 region 4 type 2" evidence="6">
    <location>
        <begin position="104"/>
        <end position="155"/>
    </location>
</feature>
<dbReference type="InterPro" id="IPR013325">
    <property type="entry name" value="RNA_pol_sigma_r2"/>
</dbReference>
<dbReference type="InterPro" id="IPR007627">
    <property type="entry name" value="RNA_pol_sigma70_r2"/>
</dbReference>
<dbReference type="SUPFAM" id="SSF88659">
    <property type="entry name" value="Sigma3 and sigma4 domains of RNA polymerase sigma factors"/>
    <property type="match status" value="1"/>
</dbReference>
<dbReference type="Pfam" id="PF04542">
    <property type="entry name" value="Sigma70_r2"/>
    <property type="match status" value="1"/>
</dbReference>
<dbReference type="InterPro" id="IPR039425">
    <property type="entry name" value="RNA_pol_sigma-70-like"/>
</dbReference>
<keyword evidence="8" id="KW-1185">Reference proteome</keyword>
<dbReference type="SUPFAM" id="SSF88946">
    <property type="entry name" value="Sigma2 domain of RNA polymerase sigma factors"/>
    <property type="match status" value="1"/>
</dbReference>
<dbReference type="NCBIfam" id="TIGR02937">
    <property type="entry name" value="sigma70-ECF"/>
    <property type="match status" value="1"/>
</dbReference>
<keyword evidence="2" id="KW-0805">Transcription regulation</keyword>
<keyword evidence="3" id="KW-0731">Sigma factor</keyword>
<dbReference type="PANTHER" id="PTHR43133:SF25">
    <property type="entry name" value="RNA POLYMERASE SIGMA FACTOR RFAY-RELATED"/>
    <property type="match status" value="1"/>
</dbReference>
<dbReference type="PANTHER" id="PTHR43133">
    <property type="entry name" value="RNA POLYMERASE ECF-TYPE SIGMA FACTO"/>
    <property type="match status" value="1"/>
</dbReference>
<dbReference type="InterPro" id="IPR013324">
    <property type="entry name" value="RNA_pol_sigma_r3/r4-like"/>
</dbReference>
<dbReference type="CDD" id="cd06171">
    <property type="entry name" value="Sigma70_r4"/>
    <property type="match status" value="1"/>
</dbReference>
<dbReference type="InterPro" id="IPR013249">
    <property type="entry name" value="RNA_pol_sigma70_r4_t2"/>
</dbReference>
<dbReference type="EMBL" id="BAABFV010000001">
    <property type="protein sequence ID" value="GAA4360311.1"/>
    <property type="molecule type" value="Genomic_DNA"/>
</dbReference>
<gene>
    <name evidence="7" type="ORF">GCM10023151_12110</name>
</gene>
<keyword evidence="4" id="KW-0804">Transcription</keyword>